<dbReference type="GO" id="GO:0003697">
    <property type="term" value="F:single-stranded DNA binding"/>
    <property type="evidence" value="ECO:0007669"/>
    <property type="project" value="UniProtKB-UniRule"/>
</dbReference>
<evidence type="ECO:0000256" key="1">
    <source>
        <dbReference type="ARBA" id="ARBA00023125"/>
    </source>
</evidence>
<feature type="region of interest" description="Disordered" evidence="5">
    <location>
        <begin position="115"/>
        <end position="156"/>
    </location>
</feature>
<evidence type="ECO:0000313" key="7">
    <source>
        <dbReference type="Proteomes" id="UP000249577"/>
    </source>
</evidence>
<comment type="subunit">
    <text evidence="3">Homotetramer.</text>
</comment>
<dbReference type="NCBIfam" id="TIGR00621">
    <property type="entry name" value="ssb"/>
    <property type="match status" value="1"/>
</dbReference>
<dbReference type="InterPro" id="IPR012340">
    <property type="entry name" value="NA-bd_OB-fold"/>
</dbReference>
<comment type="caution">
    <text evidence="6">The sequence shown here is derived from an EMBL/GenBank/DDBJ whole genome shotgun (WGS) entry which is preliminary data.</text>
</comment>
<evidence type="ECO:0000256" key="5">
    <source>
        <dbReference type="SAM" id="MobiDB-lite"/>
    </source>
</evidence>
<dbReference type="Gene3D" id="2.40.50.140">
    <property type="entry name" value="Nucleic acid-binding proteins"/>
    <property type="match status" value="1"/>
</dbReference>
<dbReference type="Proteomes" id="UP000249577">
    <property type="component" value="Unassembled WGS sequence"/>
</dbReference>
<sequence>MASLNRAQLIGNLGADPEIRRMTDGSPVASFRIATTDAWKDKKTDEKRERTEWHSVVCFGDGLCGVIEKHVRKGQKIFVEGQLSTRKWTGNDGVDRYSTEVVLRPFVGELILLGGGNRPPAPSEDAYGAGPSTGGGSGGSRGSFDDDIPFAPEWRG</sequence>
<dbReference type="InterPro" id="IPR000424">
    <property type="entry name" value="Primosome_PriB/ssb"/>
</dbReference>
<evidence type="ECO:0000256" key="4">
    <source>
        <dbReference type="RuleBase" id="RU000524"/>
    </source>
</evidence>
<dbReference type="Pfam" id="PF00436">
    <property type="entry name" value="SSB"/>
    <property type="match status" value="1"/>
</dbReference>
<dbReference type="CDD" id="cd04496">
    <property type="entry name" value="SSB_OBF"/>
    <property type="match status" value="1"/>
</dbReference>
<dbReference type="HAMAP" id="MF_00984">
    <property type="entry name" value="SSB"/>
    <property type="match status" value="1"/>
</dbReference>
<keyword evidence="1 3" id="KW-0238">DNA-binding</keyword>
<organism evidence="6 7">
    <name type="scientific">Ancylobacter novellus</name>
    <name type="common">Thiobacillus novellus</name>
    <dbReference type="NCBI Taxonomy" id="921"/>
    <lineage>
        <taxon>Bacteria</taxon>
        <taxon>Pseudomonadati</taxon>
        <taxon>Pseudomonadota</taxon>
        <taxon>Alphaproteobacteria</taxon>
        <taxon>Hyphomicrobiales</taxon>
        <taxon>Xanthobacteraceae</taxon>
        <taxon>Ancylobacter</taxon>
    </lineage>
</organism>
<evidence type="ECO:0000256" key="2">
    <source>
        <dbReference type="ARBA" id="ARBA00023172"/>
    </source>
</evidence>
<name>A0A2W5MGB8_ANCNO</name>
<dbReference type="SUPFAM" id="SSF50249">
    <property type="entry name" value="Nucleic acid-binding proteins"/>
    <property type="match status" value="1"/>
</dbReference>
<keyword evidence="2" id="KW-0233">DNA recombination</keyword>
<reference evidence="6 7" key="1">
    <citation type="submission" date="2017-08" db="EMBL/GenBank/DDBJ databases">
        <title>Infants hospitalized years apart are colonized by the same room-sourced microbial strains.</title>
        <authorList>
            <person name="Brooks B."/>
            <person name="Olm M.R."/>
            <person name="Firek B.A."/>
            <person name="Baker R."/>
            <person name="Thomas B.C."/>
            <person name="Morowitz M.J."/>
            <person name="Banfield J.F."/>
        </authorList>
    </citation>
    <scope>NUCLEOTIDE SEQUENCE [LARGE SCALE GENOMIC DNA]</scope>
    <source>
        <strain evidence="6">S2_005_003_R2_43</strain>
    </source>
</reference>
<dbReference type="GO" id="GO:0009295">
    <property type="term" value="C:nucleoid"/>
    <property type="evidence" value="ECO:0007669"/>
    <property type="project" value="TreeGrafter"/>
</dbReference>
<dbReference type="PROSITE" id="PS50935">
    <property type="entry name" value="SSB"/>
    <property type="match status" value="1"/>
</dbReference>
<dbReference type="EMBL" id="QFPN01000001">
    <property type="protein sequence ID" value="PZQ18937.1"/>
    <property type="molecule type" value="Genomic_DNA"/>
</dbReference>
<dbReference type="PANTHER" id="PTHR10302:SF27">
    <property type="entry name" value="SINGLE-STRANDED DNA-BINDING PROTEIN"/>
    <property type="match status" value="1"/>
</dbReference>
<dbReference type="GO" id="GO:0006260">
    <property type="term" value="P:DNA replication"/>
    <property type="evidence" value="ECO:0007669"/>
    <property type="project" value="InterPro"/>
</dbReference>
<feature type="compositionally biased region" description="Gly residues" evidence="5">
    <location>
        <begin position="131"/>
        <end position="141"/>
    </location>
</feature>
<dbReference type="InterPro" id="IPR011344">
    <property type="entry name" value="ssDNA-bd"/>
</dbReference>
<dbReference type="PANTHER" id="PTHR10302">
    <property type="entry name" value="SINGLE-STRANDED DNA-BINDING PROTEIN"/>
    <property type="match status" value="1"/>
</dbReference>
<proteinExistence type="inferred from homology"/>
<evidence type="ECO:0000313" key="6">
    <source>
        <dbReference type="EMBL" id="PZQ18937.1"/>
    </source>
</evidence>
<protein>
    <recommendedName>
        <fullName evidence="3 4">Single-stranded DNA-binding protein</fullName>
        <shortName evidence="3">SSB</shortName>
    </recommendedName>
</protein>
<evidence type="ECO:0000256" key="3">
    <source>
        <dbReference type="HAMAP-Rule" id="MF_00984"/>
    </source>
</evidence>
<gene>
    <name evidence="6" type="ORF">DI565_00590</name>
</gene>
<dbReference type="GO" id="GO:0006310">
    <property type="term" value="P:DNA recombination"/>
    <property type="evidence" value="ECO:0007669"/>
    <property type="project" value="UniProtKB-KW"/>
</dbReference>
<accession>A0A2W5MGB8</accession>
<dbReference type="AlphaFoldDB" id="A0A2W5MGB8"/>
<comment type="caution">
    <text evidence="3">Lacks conserved residue(s) required for the propagation of feature annotation.</text>
</comment>